<dbReference type="STRING" id="92487.SAMN02745130_03648"/>
<keyword evidence="4" id="KW-1185">Reference proteome</keyword>
<feature type="domain" description="Chromosomal replication initiator protein DnaA ATPAse" evidence="1">
    <location>
        <begin position="14"/>
        <end position="153"/>
    </location>
</feature>
<dbReference type="AlphaFoldDB" id="A0A1T4XXR5"/>
<dbReference type="Pfam" id="PF00308">
    <property type="entry name" value="Bac_DnaA"/>
    <property type="match status" value="1"/>
</dbReference>
<name>A0A1T4XXR5_9GAMM</name>
<evidence type="ECO:0000259" key="2">
    <source>
        <dbReference type="Pfam" id="PF22688"/>
    </source>
</evidence>
<dbReference type="InterPro" id="IPR055199">
    <property type="entry name" value="Hda_lid"/>
</dbReference>
<dbReference type="Pfam" id="PF22688">
    <property type="entry name" value="Hda_lid"/>
    <property type="match status" value="1"/>
</dbReference>
<dbReference type="PANTHER" id="PTHR30050:SF5">
    <property type="entry name" value="DNAA REGULATORY INACTIVATOR HDA"/>
    <property type="match status" value="1"/>
</dbReference>
<protein>
    <submittedName>
        <fullName evidence="3">Regulatory inactivation of DnaA Hda protein</fullName>
    </submittedName>
</protein>
<evidence type="ECO:0000259" key="1">
    <source>
        <dbReference type="Pfam" id="PF00308"/>
    </source>
</evidence>
<dbReference type="Gene3D" id="3.40.50.300">
    <property type="entry name" value="P-loop containing nucleotide triphosphate hydrolases"/>
    <property type="match status" value="1"/>
</dbReference>
<dbReference type="RefSeq" id="WP_078924089.1">
    <property type="nucleotide sequence ID" value="NZ_FUYB01000026.1"/>
</dbReference>
<dbReference type="PANTHER" id="PTHR30050">
    <property type="entry name" value="CHROMOSOMAL REPLICATION INITIATOR PROTEIN DNAA"/>
    <property type="match status" value="1"/>
</dbReference>
<proteinExistence type="predicted"/>
<dbReference type="Proteomes" id="UP000190460">
    <property type="component" value="Unassembled WGS sequence"/>
</dbReference>
<dbReference type="InterPro" id="IPR027417">
    <property type="entry name" value="P-loop_NTPase"/>
</dbReference>
<dbReference type="InterPro" id="IPR013317">
    <property type="entry name" value="DnaA_dom"/>
</dbReference>
<dbReference type="InterPro" id="IPR017788">
    <property type="entry name" value="Hda"/>
</dbReference>
<dbReference type="SUPFAM" id="SSF52540">
    <property type="entry name" value="P-loop containing nucleoside triphosphate hydrolases"/>
    <property type="match status" value="1"/>
</dbReference>
<reference evidence="3 4" key="1">
    <citation type="submission" date="2017-02" db="EMBL/GenBank/DDBJ databases">
        <authorList>
            <person name="Peterson S.W."/>
        </authorList>
    </citation>
    <scope>NUCLEOTIDE SEQUENCE [LARGE SCALE GENOMIC DNA]</scope>
    <source>
        <strain evidence="3 4">ATCC 49788</strain>
    </source>
</reference>
<sequence length="237" mass="27072">MNQLTLKIALLDGFDFDSFYPMPQNRDALALLHSAFWQSFQQVFLYGDAGSGKSHLLQACCYKAQESSHSAAYLSLKQLAPYGARVLEGLDRCALLAIDDLDYIVGNLEWETAVFHLINRCRQHGQPLLLAALNNPHQLDCELADLGSRLVWGPAYRIYRLDEPSALEAFKWRAYKRGLQIPEYIIKYINKNFPKDMQSLMIILDQLDKASLHKGRKITRNLIQETFPDNTLPTLIQ</sequence>
<dbReference type="EMBL" id="FUYB01000026">
    <property type="protein sequence ID" value="SKA94320.1"/>
    <property type="molecule type" value="Genomic_DNA"/>
</dbReference>
<dbReference type="Gene3D" id="1.10.8.60">
    <property type="match status" value="1"/>
</dbReference>
<feature type="domain" description="Hda lid" evidence="2">
    <location>
        <begin position="166"/>
        <end position="225"/>
    </location>
</feature>
<evidence type="ECO:0000313" key="4">
    <source>
        <dbReference type="Proteomes" id="UP000190460"/>
    </source>
</evidence>
<dbReference type="GO" id="GO:0032297">
    <property type="term" value="P:negative regulation of DNA-templated DNA replication initiation"/>
    <property type="evidence" value="ECO:0007669"/>
    <property type="project" value="InterPro"/>
</dbReference>
<accession>A0A1T4XXR5</accession>
<dbReference type="GO" id="GO:0006270">
    <property type="term" value="P:DNA replication initiation"/>
    <property type="evidence" value="ECO:0007669"/>
    <property type="project" value="TreeGrafter"/>
</dbReference>
<evidence type="ECO:0000313" key="3">
    <source>
        <dbReference type="EMBL" id="SKA94320.1"/>
    </source>
</evidence>
<organism evidence="3 4">
    <name type="scientific">Thiothrix eikelboomii</name>
    <dbReference type="NCBI Taxonomy" id="92487"/>
    <lineage>
        <taxon>Bacteria</taxon>
        <taxon>Pseudomonadati</taxon>
        <taxon>Pseudomonadota</taxon>
        <taxon>Gammaproteobacteria</taxon>
        <taxon>Thiotrichales</taxon>
        <taxon>Thiotrichaceae</taxon>
        <taxon>Thiothrix</taxon>
    </lineage>
</organism>
<dbReference type="OrthoDB" id="9784878at2"/>
<gene>
    <name evidence="3" type="ORF">SAMN02745130_03648</name>
</gene>
<dbReference type="NCBIfam" id="TIGR03420">
    <property type="entry name" value="DnaA_homol_Hda"/>
    <property type="match status" value="1"/>
</dbReference>